<proteinExistence type="predicted"/>
<accession>A0A6N6VX17</accession>
<dbReference type="Proteomes" id="UP000437748">
    <property type="component" value="Unassembled WGS sequence"/>
</dbReference>
<keyword evidence="2" id="KW-1185">Reference proteome</keyword>
<name>A0A6N6VX17_9BACT</name>
<dbReference type="AlphaFoldDB" id="A0A6N6VX17"/>
<reference evidence="1 2" key="1">
    <citation type="submission" date="2019-10" db="EMBL/GenBank/DDBJ databases">
        <title>New species of Slilvanegrellaceae.</title>
        <authorList>
            <person name="Pitt A."/>
            <person name="Hahn M.W."/>
        </authorList>
    </citation>
    <scope>NUCLEOTIDE SEQUENCE [LARGE SCALE GENOMIC DNA]</scope>
    <source>
        <strain evidence="1 2">SP-Ram-0.45-NSY-1</strain>
    </source>
</reference>
<dbReference type="InterPro" id="IPR010272">
    <property type="entry name" value="T6SS_TssF"/>
</dbReference>
<protein>
    <recommendedName>
        <fullName evidence="3">Type VI secretion system baseplate subunit TssF</fullName>
    </recommendedName>
</protein>
<sequence>MNFENFLSQKIFELRHELNKMTNEHPELKPHFGLSHAGLLDNETEKLVESCSFFLTLTHSKMQSIIANQVRNFMEPIFPEWYIPEIPSYIVEFDNFEEFYSIQEEFDEKEYITCECQIDEQSLKLSTLGKQELSPFKAINSYFVAGDRECFLNIEFKNMLEFEDYDFNAKLRVYLQSDDPEEMVSLIGYLFDRDLFHKEIIFQNEEEEYKISKDILSLNFNFSEKKYIFFESKNKLENTRDILNNLKNMLYIDIDLSKFKILMINEFKLKIPLLGSGYSNFKNLRNFIKTNCFVFYNIYKQTLPWKILNSETEGEIEIADLKTNGVISVSDIKFIDNKTEKKIDPSSFGNISKYISFDFELPFNIEHKIKYNTFHIKNDIRFEQTAICTNLFINNEKLLQKNITVLNSLSTSFGKILNSSSDHIFYSEALSNPLFFQYLYNMNYFIGKKIKPLKLLIQYFKSLEHLFFNNKNLFYTYINNIMEQNWTLKVEVINTELDFYSDFLLTKMPDKKYFFYDRYMESLMTSINDKDYRHIIRRN</sequence>
<evidence type="ECO:0008006" key="3">
    <source>
        <dbReference type="Google" id="ProtNLM"/>
    </source>
</evidence>
<evidence type="ECO:0000313" key="1">
    <source>
        <dbReference type="EMBL" id="KAB8039977.1"/>
    </source>
</evidence>
<dbReference type="RefSeq" id="WP_153419661.1">
    <property type="nucleotide sequence ID" value="NZ_WFLM01000002.1"/>
</dbReference>
<dbReference type="Pfam" id="PF05947">
    <property type="entry name" value="T6SS_TssF"/>
    <property type="match status" value="1"/>
</dbReference>
<evidence type="ECO:0000313" key="2">
    <source>
        <dbReference type="Proteomes" id="UP000437748"/>
    </source>
</evidence>
<comment type="caution">
    <text evidence="1">The sequence shown here is derived from an EMBL/GenBank/DDBJ whole genome shotgun (WGS) entry which is preliminary data.</text>
</comment>
<dbReference type="EMBL" id="WFLM01000002">
    <property type="protein sequence ID" value="KAB8039977.1"/>
    <property type="molecule type" value="Genomic_DNA"/>
</dbReference>
<gene>
    <name evidence="1" type="ORF">GCL60_06860</name>
</gene>
<organism evidence="1 2">
    <name type="scientific">Silvanigrella paludirubra</name>
    <dbReference type="NCBI Taxonomy" id="2499159"/>
    <lineage>
        <taxon>Bacteria</taxon>
        <taxon>Pseudomonadati</taxon>
        <taxon>Bdellovibrionota</taxon>
        <taxon>Oligoflexia</taxon>
        <taxon>Silvanigrellales</taxon>
        <taxon>Silvanigrellaceae</taxon>
        <taxon>Silvanigrella</taxon>
    </lineage>
</organism>